<keyword evidence="6" id="KW-1185">Reference proteome</keyword>
<dbReference type="Proteomes" id="UP001195483">
    <property type="component" value="Unassembled WGS sequence"/>
</dbReference>
<keyword evidence="3" id="KW-0732">Signal</keyword>
<dbReference type="AlphaFoldDB" id="A0AAE0SID0"/>
<feature type="region of interest" description="Disordered" evidence="1">
    <location>
        <begin position="306"/>
        <end position="345"/>
    </location>
</feature>
<feature type="domain" description="Nose resistant-to-fluoxetine protein N-terminal" evidence="4">
    <location>
        <begin position="138"/>
        <end position="256"/>
    </location>
</feature>
<reference evidence="5" key="2">
    <citation type="journal article" date="2021" name="Genome Biol. Evol.">
        <title>Developing a high-quality reference genome for a parasitic bivalve with doubly uniparental inheritance (Bivalvia: Unionida).</title>
        <authorList>
            <person name="Smith C.H."/>
        </authorList>
    </citation>
    <scope>NUCLEOTIDE SEQUENCE</scope>
    <source>
        <strain evidence="5">CHS0354</strain>
        <tissue evidence="5">Mantle</tissue>
    </source>
</reference>
<evidence type="ECO:0000313" key="5">
    <source>
        <dbReference type="EMBL" id="KAK3592293.1"/>
    </source>
</evidence>
<evidence type="ECO:0000256" key="1">
    <source>
        <dbReference type="SAM" id="MobiDB-lite"/>
    </source>
</evidence>
<feature type="chain" id="PRO_5041993524" description="Nose resistant-to-fluoxetine protein N-terminal domain-containing protein" evidence="3">
    <location>
        <begin position="21"/>
        <end position="350"/>
    </location>
</feature>
<accession>A0AAE0SID0</accession>
<dbReference type="Pfam" id="PF20146">
    <property type="entry name" value="NRF"/>
    <property type="match status" value="1"/>
</dbReference>
<dbReference type="InterPro" id="IPR006621">
    <property type="entry name" value="Nose-resist-to-fluoxetine_N"/>
</dbReference>
<evidence type="ECO:0000256" key="3">
    <source>
        <dbReference type="SAM" id="SignalP"/>
    </source>
</evidence>
<dbReference type="PANTHER" id="PTHR11161:SF0">
    <property type="entry name" value="O-ACYLTRANSFERASE LIKE PROTEIN"/>
    <property type="match status" value="1"/>
</dbReference>
<protein>
    <recommendedName>
        <fullName evidence="4">Nose resistant-to-fluoxetine protein N-terminal domain-containing protein</fullName>
    </recommendedName>
</protein>
<keyword evidence="2" id="KW-1133">Transmembrane helix</keyword>
<comment type="caution">
    <text evidence="5">The sequence shown here is derived from an EMBL/GenBank/DDBJ whole genome shotgun (WGS) entry which is preliminary data.</text>
</comment>
<evidence type="ECO:0000256" key="2">
    <source>
        <dbReference type="SAM" id="Phobius"/>
    </source>
</evidence>
<feature type="compositionally biased region" description="Basic and acidic residues" evidence="1">
    <location>
        <begin position="329"/>
        <end position="343"/>
    </location>
</feature>
<feature type="signal peptide" evidence="3">
    <location>
        <begin position="1"/>
        <end position="20"/>
    </location>
</feature>
<keyword evidence="2" id="KW-0812">Transmembrane</keyword>
<organism evidence="5 6">
    <name type="scientific">Potamilus streckersoni</name>
    <dbReference type="NCBI Taxonomy" id="2493646"/>
    <lineage>
        <taxon>Eukaryota</taxon>
        <taxon>Metazoa</taxon>
        <taxon>Spiralia</taxon>
        <taxon>Lophotrochozoa</taxon>
        <taxon>Mollusca</taxon>
        <taxon>Bivalvia</taxon>
        <taxon>Autobranchia</taxon>
        <taxon>Heteroconchia</taxon>
        <taxon>Palaeoheterodonta</taxon>
        <taxon>Unionida</taxon>
        <taxon>Unionoidea</taxon>
        <taxon>Unionidae</taxon>
        <taxon>Ambleminae</taxon>
        <taxon>Lampsilini</taxon>
        <taxon>Potamilus</taxon>
    </lineage>
</organism>
<proteinExistence type="predicted"/>
<dbReference type="EMBL" id="JAEAOA010001926">
    <property type="protein sequence ID" value="KAK3592293.1"/>
    <property type="molecule type" value="Genomic_DNA"/>
</dbReference>
<evidence type="ECO:0000259" key="4">
    <source>
        <dbReference type="SMART" id="SM00703"/>
    </source>
</evidence>
<gene>
    <name evidence="5" type="ORF">CHS0354_032683</name>
</gene>
<sequence>MASMVGGIMFIMLLYKPITCLDPNSTKQSNNVNGSTLQLPPLHDSHNVSSFPEFQQLFSSLSNGSLQLDMSTMFRQLMGSVGNGTSSVSLLATPFVEQILKSPQIAMLLASPIGQQLQKILTDGGPGKYLPSAMNGVSTECRNDVQILLGAIFQGKGWALKFLDAMGKPPSGISDGQLLWLGSYDQCVDAKALNNATMFRGQYCLADITMTGIVPSLPGLPAKITIGLCIPDSCQLQGLGLPVLCDIKENFVQDQSAIAITSAVSVIGIIILLGTMYDVIRQHLTKTPKKSQVTEMDFVASPLEMHKNGYTTSPTNLETTQDKPSSNKYDLKSGEREKEETETKCVLVYD</sequence>
<evidence type="ECO:0000313" key="6">
    <source>
        <dbReference type="Proteomes" id="UP001195483"/>
    </source>
</evidence>
<name>A0AAE0SID0_9BIVA</name>
<dbReference type="InterPro" id="IPR052728">
    <property type="entry name" value="O2_lipid_transport_reg"/>
</dbReference>
<feature type="transmembrane region" description="Helical" evidence="2">
    <location>
        <begin position="257"/>
        <end position="280"/>
    </location>
</feature>
<dbReference type="PANTHER" id="PTHR11161">
    <property type="entry name" value="O-ACYLTRANSFERASE"/>
    <property type="match status" value="1"/>
</dbReference>
<reference evidence="5" key="1">
    <citation type="journal article" date="2021" name="Genome Biol. Evol.">
        <title>A High-Quality Reference Genome for a Parasitic Bivalve with Doubly Uniparental Inheritance (Bivalvia: Unionida).</title>
        <authorList>
            <person name="Smith C.H."/>
        </authorList>
    </citation>
    <scope>NUCLEOTIDE SEQUENCE</scope>
    <source>
        <strain evidence="5">CHS0354</strain>
    </source>
</reference>
<feature type="compositionally biased region" description="Polar residues" evidence="1">
    <location>
        <begin position="309"/>
        <end position="328"/>
    </location>
</feature>
<reference evidence="5" key="3">
    <citation type="submission" date="2023-05" db="EMBL/GenBank/DDBJ databases">
        <authorList>
            <person name="Smith C.H."/>
        </authorList>
    </citation>
    <scope>NUCLEOTIDE SEQUENCE</scope>
    <source>
        <strain evidence="5">CHS0354</strain>
        <tissue evidence="5">Mantle</tissue>
    </source>
</reference>
<keyword evidence="2" id="KW-0472">Membrane</keyword>
<dbReference type="SMART" id="SM00703">
    <property type="entry name" value="NRF"/>
    <property type="match status" value="1"/>
</dbReference>